<comment type="caution">
    <text evidence="2">The sequence shown here is derived from an EMBL/GenBank/DDBJ whole genome shotgun (WGS) entry which is preliminary data.</text>
</comment>
<keyword evidence="1" id="KW-0472">Membrane</keyword>
<keyword evidence="3" id="KW-1185">Reference proteome</keyword>
<dbReference type="OrthoDB" id="673526at2"/>
<sequence length="150" mass="17183">MKPLVVLVSVFLISIFAIRLLTQKYDPYLSARIGMCAMLFFTAIGHFVFTKGMVLMIPPVVPLKTEIVYFTGFLEILLGICLLIPGLHTYTGWVLIVFFILLIPANIYASVKHVDYQKASFDGNGLDYLWFRIPLQFLFIVWTYFSTVRS</sequence>
<feature type="transmembrane region" description="Helical" evidence="1">
    <location>
        <begin position="92"/>
        <end position="109"/>
    </location>
</feature>
<feature type="transmembrane region" description="Helical" evidence="1">
    <location>
        <begin position="67"/>
        <end position="85"/>
    </location>
</feature>
<dbReference type="AlphaFoldDB" id="A0A4R6IVB0"/>
<dbReference type="PANTHER" id="PTHR36974:SF1">
    <property type="entry name" value="DOXX FAMILY MEMBRANE PROTEIN"/>
    <property type="match status" value="1"/>
</dbReference>
<organism evidence="2 3">
    <name type="scientific">Sediminibacterium goheungense</name>
    <dbReference type="NCBI Taxonomy" id="1086393"/>
    <lineage>
        <taxon>Bacteria</taxon>
        <taxon>Pseudomonadati</taxon>
        <taxon>Bacteroidota</taxon>
        <taxon>Chitinophagia</taxon>
        <taxon>Chitinophagales</taxon>
        <taxon>Chitinophagaceae</taxon>
        <taxon>Sediminibacterium</taxon>
    </lineage>
</organism>
<feature type="transmembrane region" description="Helical" evidence="1">
    <location>
        <begin position="129"/>
        <end position="148"/>
    </location>
</feature>
<dbReference type="Proteomes" id="UP000295741">
    <property type="component" value="Unassembled WGS sequence"/>
</dbReference>
<feature type="transmembrane region" description="Helical" evidence="1">
    <location>
        <begin position="6"/>
        <end position="22"/>
    </location>
</feature>
<proteinExistence type="predicted"/>
<accession>A0A4R6IVB0</accession>
<feature type="transmembrane region" description="Helical" evidence="1">
    <location>
        <begin position="29"/>
        <end position="47"/>
    </location>
</feature>
<evidence type="ECO:0000313" key="2">
    <source>
        <dbReference type="EMBL" id="TDO26287.1"/>
    </source>
</evidence>
<dbReference type="EMBL" id="SNWP01000011">
    <property type="protein sequence ID" value="TDO26287.1"/>
    <property type="molecule type" value="Genomic_DNA"/>
</dbReference>
<protein>
    <submittedName>
        <fullName evidence="2">Putative membrane protein</fullName>
    </submittedName>
</protein>
<reference evidence="2 3" key="1">
    <citation type="submission" date="2019-03" db="EMBL/GenBank/DDBJ databases">
        <title>Genomic Encyclopedia of Archaeal and Bacterial Type Strains, Phase II (KMG-II): from individual species to whole genera.</title>
        <authorList>
            <person name="Goeker M."/>
        </authorList>
    </citation>
    <scope>NUCLEOTIDE SEQUENCE [LARGE SCALE GENOMIC DNA]</scope>
    <source>
        <strain evidence="2 3">DSM 28323</strain>
    </source>
</reference>
<dbReference type="PANTHER" id="PTHR36974">
    <property type="entry name" value="MEMBRANE PROTEIN-RELATED"/>
    <property type="match status" value="1"/>
</dbReference>
<keyword evidence="1" id="KW-1133">Transmembrane helix</keyword>
<name>A0A4R6IVB0_9BACT</name>
<dbReference type="RefSeq" id="WP_133474149.1">
    <property type="nucleotide sequence ID" value="NZ_SNWP01000011.1"/>
</dbReference>
<evidence type="ECO:0000313" key="3">
    <source>
        <dbReference type="Proteomes" id="UP000295741"/>
    </source>
</evidence>
<gene>
    <name evidence="2" type="ORF">BC659_1592</name>
</gene>
<evidence type="ECO:0000256" key="1">
    <source>
        <dbReference type="SAM" id="Phobius"/>
    </source>
</evidence>
<keyword evidence="1" id="KW-0812">Transmembrane</keyword>